<dbReference type="InterPro" id="IPR015655">
    <property type="entry name" value="PP2C"/>
</dbReference>
<accession>A0A1L8CLJ3</accession>
<dbReference type="SUPFAM" id="SSF81606">
    <property type="entry name" value="PP2C-like"/>
    <property type="match status" value="1"/>
</dbReference>
<dbReference type="RefSeq" id="WP_143144868.1">
    <property type="nucleotide sequence ID" value="NZ_BDFD01000004.1"/>
</dbReference>
<organism evidence="2 3">
    <name type="scientific">Mariprofundus micogutta</name>
    <dbReference type="NCBI Taxonomy" id="1921010"/>
    <lineage>
        <taxon>Bacteria</taxon>
        <taxon>Pseudomonadati</taxon>
        <taxon>Pseudomonadota</taxon>
        <taxon>Candidatius Mariprofundia</taxon>
        <taxon>Mariprofundales</taxon>
        <taxon>Mariprofundaceae</taxon>
        <taxon>Mariprofundus</taxon>
    </lineage>
</organism>
<protein>
    <submittedName>
        <fullName evidence="2">PPM family protein phosphatase</fullName>
        <ecNumber evidence="2">3.1.3.16</ecNumber>
    </submittedName>
</protein>
<comment type="caution">
    <text evidence="2">The sequence shown here is derived from an EMBL/GenBank/DDBJ whole genome shotgun (WGS) entry which is preliminary data.</text>
</comment>
<dbReference type="SMART" id="SM00331">
    <property type="entry name" value="PP2C_SIG"/>
    <property type="match status" value="1"/>
</dbReference>
<dbReference type="PROSITE" id="PS51746">
    <property type="entry name" value="PPM_2"/>
    <property type="match status" value="1"/>
</dbReference>
<proteinExistence type="predicted"/>
<keyword evidence="2" id="KW-0378">Hydrolase</keyword>
<feature type="domain" description="PPM-type phosphatase" evidence="1">
    <location>
        <begin position="5"/>
        <end position="252"/>
    </location>
</feature>
<dbReference type="AlphaFoldDB" id="A0A1L8CLJ3"/>
<dbReference type="OrthoDB" id="5290303at2"/>
<dbReference type="EMBL" id="BDFD01000004">
    <property type="protein sequence ID" value="GAV19774.1"/>
    <property type="molecule type" value="Genomic_DNA"/>
</dbReference>
<reference evidence="2 3" key="1">
    <citation type="journal article" date="2017" name="Arch. Microbiol.">
        <title>Mariprofundus micogutta sp. nov., a novel iron-oxidizing zetaproteobacterium isolated from a deep-sea hydrothermal field at the Bayonnaise knoll of the Izu-Ogasawara arc, and a description of Mariprofundales ord. nov. and Zetaproteobacteria classis nov.</title>
        <authorList>
            <person name="Makita H."/>
            <person name="Tanaka E."/>
            <person name="Mitsunobu S."/>
            <person name="Miyazaki M."/>
            <person name="Nunoura T."/>
            <person name="Uematsu K."/>
            <person name="Takaki Y."/>
            <person name="Nishi S."/>
            <person name="Shimamura S."/>
            <person name="Takai K."/>
        </authorList>
    </citation>
    <scope>NUCLEOTIDE SEQUENCE [LARGE SCALE GENOMIC DNA]</scope>
    <source>
        <strain evidence="2 3">ET2</strain>
    </source>
</reference>
<evidence type="ECO:0000313" key="3">
    <source>
        <dbReference type="Proteomes" id="UP000231632"/>
    </source>
</evidence>
<dbReference type="EC" id="3.1.3.16" evidence="2"/>
<dbReference type="NCBIfam" id="NF033484">
    <property type="entry name" value="Stp1_PP2C_phos"/>
    <property type="match status" value="1"/>
</dbReference>
<dbReference type="Gene3D" id="3.60.40.10">
    <property type="entry name" value="PPM-type phosphatase domain"/>
    <property type="match status" value="1"/>
</dbReference>
<dbReference type="PANTHER" id="PTHR13832">
    <property type="entry name" value="PROTEIN PHOSPHATASE 2C"/>
    <property type="match status" value="1"/>
</dbReference>
<dbReference type="STRING" id="1921010.MMIC_P0731"/>
<keyword evidence="3" id="KW-1185">Reference proteome</keyword>
<dbReference type="InterPro" id="IPR001932">
    <property type="entry name" value="PPM-type_phosphatase-like_dom"/>
</dbReference>
<evidence type="ECO:0000313" key="2">
    <source>
        <dbReference type="EMBL" id="GAV19774.1"/>
    </source>
</evidence>
<dbReference type="InterPro" id="IPR036457">
    <property type="entry name" value="PPM-type-like_dom_sf"/>
</dbReference>
<dbReference type="CDD" id="cd00143">
    <property type="entry name" value="PP2Cc"/>
    <property type="match status" value="1"/>
</dbReference>
<dbReference type="GO" id="GO:0004722">
    <property type="term" value="F:protein serine/threonine phosphatase activity"/>
    <property type="evidence" value="ECO:0007669"/>
    <property type="project" value="UniProtKB-EC"/>
</dbReference>
<dbReference type="PANTHER" id="PTHR13832:SF827">
    <property type="entry name" value="PROTEIN PHOSPHATASE 1L"/>
    <property type="match status" value="1"/>
</dbReference>
<dbReference type="Proteomes" id="UP000231632">
    <property type="component" value="Unassembled WGS sequence"/>
</dbReference>
<gene>
    <name evidence="2" type="ORF">MMIC_P0731</name>
</gene>
<sequence>MIPLEMHAMTDVGKKRQHNEDYVGVSLTHGVAVLADGMGGYNAGEVASRMAVEIITTTVQKKILQMPTAQINEHTGFTEESVLVRDAILQANNSIFSTASTQQECAGMGTTVLAAAFYGDRITAAHVGDSRMYRLRDNILTHVTEDHSLIHEQVRRGLLTAANARNSSIKNLVTRALGVEANVEADIVEDMVFEGDLYLMCSDGLTDVVSDEVIHATLTHYWDNLPAANQRLIGLANEAGGPDNISVILIKAPKEEKSTKGFFSRLFRK</sequence>
<dbReference type="SMART" id="SM00332">
    <property type="entry name" value="PP2Cc"/>
    <property type="match status" value="1"/>
</dbReference>
<name>A0A1L8CLJ3_9PROT</name>
<dbReference type="Pfam" id="PF13672">
    <property type="entry name" value="PP2C_2"/>
    <property type="match status" value="1"/>
</dbReference>
<evidence type="ECO:0000259" key="1">
    <source>
        <dbReference type="PROSITE" id="PS51746"/>
    </source>
</evidence>